<evidence type="ECO:0000313" key="10">
    <source>
        <dbReference type="Proteomes" id="UP000509623"/>
    </source>
</evidence>
<evidence type="ECO:0000256" key="4">
    <source>
        <dbReference type="ARBA" id="ARBA00022989"/>
    </source>
</evidence>
<evidence type="ECO:0000256" key="3">
    <source>
        <dbReference type="ARBA" id="ARBA00022692"/>
    </source>
</evidence>
<keyword evidence="10" id="KW-1185">Reference proteome</keyword>
<dbReference type="RefSeq" id="WP_086034980.1">
    <property type="nucleotide sequence ID" value="NZ_CP046051.1"/>
</dbReference>
<dbReference type="GO" id="GO:0005886">
    <property type="term" value="C:plasma membrane"/>
    <property type="evidence" value="ECO:0007669"/>
    <property type="project" value="UniProtKB-SubCell"/>
</dbReference>
<dbReference type="KEGG" id="clf:GJQ69_00930"/>
<feature type="transmembrane region" description="Helical" evidence="6">
    <location>
        <begin position="90"/>
        <end position="107"/>
    </location>
</feature>
<dbReference type="InterPro" id="IPR052984">
    <property type="entry name" value="UPF0421"/>
</dbReference>
<dbReference type="Pfam" id="PF06081">
    <property type="entry name" value="ArAE_1"/>
    <property type="match status" value="1"/>
</dbReference>
<dbReference type="Proteomes" id="UP000501316">
    <property type="component" value="Chromosome"/>
</dbReference>
<dbReference type="PANTHER" id="PTHR40064">
    <property type="entry name" value="MEMBRANE PROTEIN-RELATED"/>
    <property type="match status" value="1"/>
</dbReference>
<keyword evidence="5 6" id="KW-0472">Membrane</keyword>
<evidence type="ECO:0000313" key="7">
    <source>
        <dbReference type="EMBL" id="QKN23178.1"/>
    </source>
</evidence>
<feature type="transmembrane region" description="Helical" evidence="6">
    <location>
        <begin position="128"/>
        <end position="156"/>
    </location>
</feature>
<accession>A0A859DMW6</accession>
<evidence type="ECO:0000256" key="2">
    <source>
        <dbReference type="ARBA" id="ARBA00022475"/>
    </source>
</evidence>
<evidence type="ECO:0000256" key="5">
    <source>
        <dbReference type="ARBA" id="ARBA00023136"/>
    </source>
</evidence>
<evidence type="ECO:0000256" key="6">
    <source>
        <dbReference type="SAM" id="Phobius"/>
    </source>
</evidence>
<reference evidence="8" key="3">
    <citation type="journal article" date="2022" name="Int. J. Syst. Evol. Microbiol.">
        <title>Caproicibacterium lactatifermentans sp. nov., isolated from pit clay used for the production of Chinese strong aroma-type liquor.</title>
        <authorList>
            <person name="Wang H."/>
            <person name="Gu Y."/>
            <person name="Zhao D."/>
            <person name="Qiao Z."/>
            <person name="Zheng J."/>
            <person name="Gao J."/>
            <person name="Ren C."/>
            <person name="Xu Y."/>
        </authorList>
    </citation>
    <scope>NUCLEOTIDE SEQUENCE</scope>
    <source>
        <strain evidence="8">JNU-WLY1368</strain>
    </source>
</reference>
<proteinExistence type="predicted"/>
<keyword evidence="4 6" id="KW-1133">Transmembrane helix</keyword>
<dbReference type="EMBL" id="CP046051">
    <property type="protein sequence ID" value="QKN23178.1"/>
    <property type="molecule type" value="Genomic_DNA"/>
</dbReference>
<dbReference type="InterPro" id="IPR010343">
    <property type="entry name" value="ArAE_1"/>
</dbReference>
<gene>
    <name evidence="7" type="ORF">GJQ69_00930</name>
    <name evidence="8" type="ORF">GKP14_03930</name>
</gene>
<keyword evidence="2" id="KW-1003">Cell membrane</keyword>
<evidence type="ECO:0000256" key="1">
    <source>
        <dbReference type="ARBA" id="ARBA00004651"/>
    </source>
</evidence>
<dbReference type="EMBL" id="CP046161">
    <property type="protein sequence ID" value="QKO30235.1"/>
    <property type="molecule type" value="Genomic_DNA"/>
</dbReference>
<sequence length="285" mass="31838">MRGEPAQKLRRRTHLGFRIIKTGIAVTLCLVLYDILNLPQAFVAVVTTIISMGPNINHSIRSGKDSLLAAVIGAVTGALIYHVSPQNPGLCGLGVIAVIFLCQFLHLRRGTLMASFMFVMAMLQPETAGTVQTVGWCLLAAFLGIVIALAVNLFILPPNYAQNILQLDRQIYDMLCSAVKACEDRSAPPDLEAVQVQFRRLERDIQLYTSEWKLFRNCDNAVFQTARRLFSYREVLADLWAIDRLDRTLSSETATVYAYHLNRANTLLASLHPQLPAHQPQDEKF</sequence>
<protein>
    <recommendedName>
        <fullName evidence="11">FUSC family protein</fullName>
    </recommendedName>
</protein>
<reference evidence="8" key="2">
    <citation type="journal article" date="2021" name="Appl. Environ. Microbiol.">
        <title>Adaptability of a Caproate-Producing Bacterium Contributes to Its Dominance in an Anaerobic Fermentation System.</title>
        <authorList>
            <person name="Wang H."/>
            <person name="Gu Y."/>
            <person name="Zhou W."/>
            <person name="Zhao D."/>
            <person name="Qiao Z."/>
            <person name="Zheng J."/>
            <person name="Gao J."/>
            <person name="Chen X."/>
            <person name="Ren C."/>
            <person name="Xu Y."/>
        </authorList>
    </citation>
    <scope>NUCLEOTIDE SEQUENCE</scope>
    <source>
        <strain evidence="8">JNU-WLY1368</strain>
    </source>
</reference>
<name>A0A859DMW6_9FIRM</name>
<reference evidence="9 10" key="1">
    <citation type="submission" date="2019-11" db="EMBL/GenBank/DDBJ databases">
        <authorList>
            <person name="Ren C."/>
            <person name="Wang H."/>
            <person name="Xu Y."/>
        </authorList>
    </citation>
    <scope>NUCLEOTIDE SEQUENCE [LARGE SCALE GENOMIC DNA]</scope>
    <source>
        <strain evidence="10">JNU-WLY1368</strain>
        <strain evidence="7 9">LBM 19010</strain>
    </source>
</reference>
<dbReference type="Proteomes" id="UP000509623">
    <property type="component" value="Chromosome"/>
</dbReference>
<evidence type="ECO:0000313" key="9">
    <source>
        <dbReference type="Proteomes" id="UP000501316"/>
    </source>
</evidence>
<feature type="transmembrane region" description="Helical" evidence="6">
    <location>
        <begin position="67"/>
        <end position="84"/>
    </location>
</feature>
<keyword evidence="3 6" id="KW-0812">Transmembrane</keyword>
<evidence type="ECO:0008006" key="11">
    <source>
        <dbReference type="Google" id="ProtNLM"/>
    </source>
</evidence>
<dbReference type="AlphaFoldDB" id="A0A859DMW6"/>
<dbReference type="PANTHER" id="PTHR40064:SF1">
    <property type="entry name" value="MEMBRANE PROTEIN"/>
    <property type="match status" value="1"/>
</dbReference>
<organism evidence="7 9">
    <name type="scientific">Caproicibacterium lactatifermentans</name>
    <dbReference type="NCBI Taxonomy" id="2666138"/>
    <lineage>
        <taxon>Bacteria</taxon>
        <taxon>Bacillati</taxon>
        <taxon>Bacillota</taxon>
        <taxon>Clostridia</taxon>
        <taxon>Eubacteriales</taxon>
        <taxon>Oscillospiraceae</taxon>
        <taxon>Caproicibacterium</taxon>
    </lineage>
</organism>
<evidence type="ECO:0000313" key="8">
    <source>
        <dbReference type="EMBL" id="QKO30235.1"/>
    </source>
</evidence>
<comment type="subcellular location">
    <subcellularLocation>
        <location evidence="1">Cell membrane</location>
        <topology evidence="1">Multi-pass membrane protein</topology>
    </subcellularLocation>
</comment>